<protein>
    <submittedName>
        <fullName evidence="2">Uncharacterized protein</fullName>
    </submittedName>
</protein>
<evidence type="ECO:0000313" key="2">
    <source>
        <dbReference type="EMBL" id="TSE03269.1"/>
    </source>
</evidence>
<keyword evidence="3" id="KW-1185">Reference proteome</keyword>
<sequence length="71" mass="8599">MRQIVPFFILCVATLVAIFFNQFQKRRKEKRKQLTFVLSRIDKIKLAVQQFEVLLNLNKGYFSNYNLSQWQ</sequence>
<dbReference type="EMBL" id="VLNR01000118">
    <property type="protein sequence ID" value="TSE03269.1"/>
    <property type="molecule type" value="Genomic_DNA"/>
</dbReference>
<feature type="transmembrane region" description="Helical" evidence="1">
    <location>
        <begin position="6"/>
        <end position="23"/>
    </location>
</feature>
<dbReference type="RefSeq" id="WP_143919059.1">
    <property type="nucleotide sequence ID" value="NZ_CANMIK010000113.1"/>
</dbReference>
<keyword evidence="1" id="KW-1133">Transmembrane helix</keyword>
<keyword evidence="1" id="KW-0812">Transmembrane</keyword>
<accession>A0A554VAM9</accession>
<comment type="caution">
    <text evidence="2">The sequence shown here is derived from an EMBL/GenBank/DDBJ whole genome shotgun (WGS) entry which is preliminary data.</text>
</comment>
<evidence type="ECO:0000256" key="1">
    <source>
        <dbReference type="SAM" id="Phobius"/>
    </source>
</evidence>
<keyword evidence="1" id="KW-0472">Membrane</keyword>
<name>A0A554VAM9_9FLAO</name>
<gene>
    <name evidence="2" type="ORF">FOF46_29660</name>
</gene>
<proteinExistence type="predicted"/>
<evidence type="ECO:0000313" key="3">
    <source>
        <dbReference type="Proteomes" id="UP000318833"/>
    </source>
</evidence>
<dbReference type="Proteomes" id="UP000318833">
    <property type="component" value="Unassembled WGS sequence"/>
</dbReference>
<dbReference type="AlphaFoldDB" id="A0A554VAM9"/>
<reference evidence="2 3" key="1">
    <citation type="submission" date="2019-07" db="EMBL/GenBank/DDBJ databases">
        <title>The draft genome sequence of Aquimarina algiphila M91.</title>
        <authorList>
            <person name="Meng X."/>
        </authorList>
    </citation>
    <scope>NUCLEOTIDE SEQUENCE [LARGE SCALE GENOMIC DNA]</scope>
    <source>
        <strain evidence="2 3">M91</strain>
    </source>
</reference>
<organism evidence="2 3">
    <name type="scientific">Aquimarina algiphila</name>
    <dbReference type="NCBI Taxonomy" id="2047982"/>
    <lineage>
        <taxon>Bacteria</taxon>
        <taxon>Pseudomonadati</taxon>
        <taxon>Bacteroidota</taxon>
        <taxon>Flavobacteriia</taxon>
        <taxon>Flavobacteriales</taxon>
        <taxon>Flavobacteriaceae</taxon>
        <taxon>Aquimarina</taxon>
    </lineage>
</organism>